<dbReference type="EMBL" id="JAAAJB010000414">
    <property type="protein sequence ID" value="KAG0256335.1"/>
    <property type="molecule type" value="Genomic_DNA"/>
</dbReference>
<dbReference type="FunFam" id="1.10.287.370:FF:000003">
    <property type="entry name" value="Prefoldin subunit 6"/>
    <property type="match status" value="1"/>
</dbReference>
<reference evidence="4" key="1">
    <citation type="journal article" date="2020" name="Fungal Divers.">
        <title>Resolving the Mortierellaceae phylogeny through synthesis of multi-gene phylogenetics and phylogenomics.</title>
        <authorList>
            <person name="Vandepol N."/>
            <person name="Liber J."/>
            <person name="Desiro A."/>
            <person name="Na H."/>
            <person name="Kennedy M."/>
            <person name="Barry K."/>
            <person name="Grigoriev I.V."/>
            <person name="Miller A.N."/>
            <person name="O'Donnell K."/>
            <person name="Stajich J.E."/>
            <person name="Bonito G."/>
        </authorList>
    </citation>
    <scope>NUCLEOTIDE SEQUENCE</scope>
    <source>
        <strain evidence="4">BC1065</strain>
    </source>
</reference>
<dbReference type="PANTHER" id="PTHR21431:SF0">
    <property type="entry name" value="PREFOLDIN SUBUNIT 6"/>
    <property type="match status" value="1"/>
</dbReference>
<dbReference type="Gene3D" id="1.10.287.370">
    <property type="match status" value="1"/>
</dbReference>
<dbReference type="GO" id="GO:0005737">
    <property type="term" value="C:cytoplasm"/>
    <property type="evidence" value="ECO:0007669"/>
    <property type="project" value="TreeGrafter"/>
</dbReference>
<evidence type="ECO:0000256" key="2">
    <source>
        <dbReference type="ARBA" id="ARBA00023186"/>
    </source>
</evidence>
<dbReference type="GO" id="GO:0016272">
    <property type="term" value="C:prefoldin complex"/>
    <property type="evidence" value="ECO:0007669"/>
    <property type="project" value="InterPro"/>
</dbReference>
<proteinExistence type="inferred from homology"/>
<dbReference type="OrthoDB" id="248120at2759"/>
<dbReference type="Proteomes" id="UP000807716">
    <property type="component" value="Unassembled WGS sequence"/>
</dbReference>
<dbReference type="InterPro" id="IPR009053">
    <property type="entry name" value="Prefoldin"/>
</dbReference>
<dbReference type="GO" id="GO:0051131">
    <property type="term" value="P:chaperone-mediated protein complex assembly"/>
    <property type="evidence" value="ECO:0007669"/>
    <property type="project" value="TreeGrafter"/>
</dbReference>
<gene>
    <name evidence="4" type="ORF">DFQ27_005775</name>
</gene>
<feature type="coiled-coil region" evidence="3">
    <location>
        <begin position="76"/>
        <end position="117"/>
    </location>
</feature>
<evidence type="ECO:0000256" key="1">
    <source>
        <dbReference type="ARBA" id="ARBA00008045"/>
    </source>
</evidence>
<sequence length="125" mass="14380">MSATAAALQKKLETESIAYQSIQKEFAQAVESRQKLDSQLQENKLVQEEFALLKDDANIYKLIGPVLVKQDKPEAKTNVDKRIDFIQAEIQRVEKQIKDLQEKSEKKKMELVQTQTMIQQQMAAK</sequence>
<organism evidence="4 5">
    <name type="scientific">Actinomortierella ambigua</name>
    <dbReference type="NCBI Taxonomy" id="1343610"/>
    <lineage>
        <taxon>Eukaryota</taxon>
        <taxon>Fungi</taxon>
        <taxon>Fungi incertae sedis</taxon>
        <taxon>Mucoromycota</taxon>
        <taxon>Mortierellomycotina</taxon>
        <taxon>Mortierellomycetes</taxon>
        <taxon>Mortierellales</taxon>
        <taxon>Mortierellaceae</taxon>
        <taxon>Actinomortierella</taxon>
    </lineage>
</organism>
<name>A0A9P6U249_9FUNG</name>
<comment type="similarity">
    <text evidence="1">Belongs to the prefoldin subunit beta family.</text>
</comment>
<dbReference type="GO" id="GO:0006457">
    <property type="term" value="P:protein folding"/>
    <property type="evidence" value="ECO:0007669"/>
    <property type="project" value="InterPro"/>
</dbReference>
<evidence type="ECO:0000313" key="5">
    <source>
        <dbReference type="Proteomes" id="UP000807716"/>
    </source>
</evidence>
<evidence type="ECO:0000313" key="4">
    <source>
        <dbReference type="EMBL" id="KAG0256335.1"/>
    </source>
</evidence>
<evidence type="ECO:0008006" key="6">
    <source>
        <dbReference type="Google" id="ProtNLM"/>
    </source>
</evidence>
<dbReference type="GO" id="GO:0051087">
    <property type="term" value="F:protein-folding chaperone binding"/>
    <property type="evidence" value="ECO:0007669"/>
    <property type="project" value="TreeGrafter"/>
</dbReference>
<keyword evidence="5" id="KW-1185">Reference proteome</keyword>
<keyword evidence="3" id="KW-0175">Coiled coil</keyword>
<dbReference type="SUPFAM" id="SSF46579">
    <property type="entry name" value="Prefoldin"/>
    <property type="match status" value="1"/>
</dbReference>
<dbReference type="AlphaFoldDB" id="A0A9P6U249"/>
<evidence type="ECO:0000256" key="3">
    <source>
        <dbReference type="SAM" id="Coils"/>
    </source>
</evidence>
<accession>A0A9P6U249</accession>
<dbReference type="CDD" id="cd23161">
    <property type="entry name" value="Prefoldin_6"/>
    <property type="match status" value="1"/>
</dbReference>
<comment type="caution">
    <text evidence="4">The sequence shown here is derived from an EMBL/GenBank/DDBJ whole genome shotgun (WGS) entry which is preliminary data.</text>
</comment>
<dbReference type="PANTHER" id="PTHR21431">
    <property type="entry name" value="PREFOLDIN SUBUNIT 6"/>
    <property type="match status" value="1"/>
</dbReference>
<dbReference type="InterPro" id="IPR002777">
    <property type="entry name" value="PFD_beta-like"/>
</dbReference>
<dbReference type="GO" id="GO:0051082">
    <property type="term" value="F:unfolded protein binding"/>
    <property type="evidence" value="ECO:0007669"/>
    <property type="project" value="InterPro"/>
</dbReference>
<dbReference type="Pfam" id="PF01920">
    <property type="entry name" value="Prefoldin_2"/>
    <property type="match status" value="1"/>
</dbReference>
<protein>
    <recommendedName>
        <fullName evidence="6">Prefoldin subunit 6</fullName>
    </recommendedName>
</protein>
<keyword evidence="2" id="KW-0143">Chaperone</keyword>